<evidence type="ECO:0000313" key="2">
    <source>
        <dbReference type="EMBL" id="ARJ70327.1"/>
    </source>
</evidence>
<keyword evidence="1" id="KW-0732">Signal</keyword>
<accession>A0A1W6CZN7</accession>
<evidence type="ECO:0000313" key="3">
    <source>
        <dbReference type="Proteomes" id="UP000193017"/>
    </source>
</evidence>
<dbReference type="KEGG" id="pcon:B0A89_12515"/>
<protein>
    <submittedName>
        <fullName evidence="2">Uncharacterized protein</fullName>
    </submittedName>
</protein>
<name>A0A1W6CZN7_9RHOB</name>
<sequence>MMPNAGCWRRRLAALAIATSLLTGCATVGSEQRIMALCPPVVEYGQELQTRAADELAWLPEGSIIAEMLTDYAVMREQARACSPETS</sequence>
<proteinExistence type="predicted"/>
<reference evidence="2 3" key="1">
    <citation type="submission" date="2017-03" db="EMBL/GenBank/DDBJ databases">
        <title>Genome sequence of Paracoccus contaminans isolated from a water microcosm.</title>
        <authorList>
            <person name="Aurass P."/>
            <person name="Karste S."/>
            <person name="Trost E."/>
            <person name="Glaeser S.P."/>
            <person name="Kaempfer P."/>
            <person name="Flieger A."/>
        </authorList>
    </citation>
    <scope>NUCLEOTIDE SEQUENCE [LARGE SCALE GENOMIC DNA]</scope>
    <source>
        <strain evidence="3">RKI 16-01929T\LMG 29738T\CCM 8701T\CIP 111112T</strain>
    </source>
</reference>
<dbReference type="EMBL" id="CP020612">
    <property type="protein sequence ID" value="ARJ70327.1"/>
    <property type="molecule type" value="Genomic_DNA"/>
</dbReference>
<evidence type="ECO:0000256" key="1">
    <source>
        <dbReference type="SAM" id="SignalP"/>
    </source>
</evidence>
<dbReference type="AlphaFoldDB" id="A0A1W6CZN7"/>
<dbReference type="Proteomes" id="UP000193017">
    <property type="component" value="Chromosome"/>
</dbReference>
<feature type="chain" id="PRO_5010876093" evidence="1">
    <location>
        <begin position="27"/>
        <end position="87"/>
    </location>
</feature>
<organism evidence="2 3">
    <name type="scientific">Paracoccus contaminans</name>
    <dbReference type="NCBI Taxonomy" id="1945662"/>
    <lineage>
        <taxon>Bacteria</taxon>
        <taxon>Pseudomonadati</taxon>
        <taxon>Pseudomonadota</taxon>
        <taxon>Alphaproteobacteria</taxon>
        <taxon>Rhodobacterales</taxon>
        <taxon>Paracoccaceae</taxon>
        <taxon>Paracoccus</taxon>
    </lineage>
</organism>
<gene>
    <name evidence="2" type="ORF">B0A89_12515</name>
</gene>
<feature type="signal peptide" evidence="1">
    <location>
        <begin position="1"/>
        <end position="26"/>
    </location>
</feature>
<dbReference type="STRING" id="1945662.B0A89_12515"/>
<keyword evidence="3" id="KW-1185">Reference proteome</keyword>